<evidence type="ECO:0000313" key="2">
    <source>
        <dbReference type="EMBL" id="CAG02551.1"/>
    </source>
</evidence>
<sequence>MGANAFDQFTDSDCKALLGCMKKTLLLEKPSERESAHFLYEYTEELFNFARGRTGKIGELSLRFKDKWELDVKKRMTEKISQPSKVKSFTPQIASASKKSNDFKPVMDLLRKVLQKFVREAPPEDVTVKGEHIHKARKSPTEEPSEVKSSVMDAGSMRRNHKSRRKDEKDKKGDKLKIPTPYRPKDGYFHDYEISSQKDSVLSFHSDHSDRSYAMSIFSVVSSTKMDSHGAETILPTPKSKRYNLKFSDCE</sequence>
<dbReference type="AlphaFoldDB" id="Q4S9Y1"/>
<feature type="compositionally biased region" description="Basic and acidic residues" evidence="1">
    <location>
        <begin position="165"/>
        <end position="184"/>
    </location>
</feature>
<proteinExistence type="predicted"/>
<organism evidence="2">
    <name type="scientific">Tetraodon nigroviridis</name>
    <name type="common">Spotted green pufferfish</name>
    <name type="synonym">Chelonodon nigroviridis</name>
    <dbReference type="NCBI Taxonomy" id="99883"/>
    <lineage>
        <taxon>Eukaryota</taxon>
        <taxon>Metazoa</taxon>
        <taxon>Chordata</taxon>
        <taxon>Craniata</taxon>
        <taxon>Vertebrata</taxon>
        <taxon>Euteleostomi</taxon>
        <taxon>Actinopterygii</taxon>
        <taxon>Neopterygii</taxon>
        <taxon>Teleostei</taxon>
        <taxon>Neoteleostei</taxon>
        <taxon>Acanthomorphata</taxon>
        <taxon>Eupercaria</taxon>
        <taxon>Tetraodontiformes</taxon>
        <taxon>Tetradontoidea</taxon>
        <taxon>Tetraodontidae</taxon>
        <taxon>Tetraodon</taxon>
    </lineage>
</organism>
<reference evidence="2" key="1">
    <citation type="journal article" date="2004" name="Nature">
        <title>Genome duplication in the teleost fish Tetraodon nigroviridis reveals the early vertebrate proto-karyotype.</title>
        <authorList>
            <person name="Jaillon O."/>
            <person name="Aury J.-M."/>
            <person name="Brunet F."/>
            <person name="Petit J.-L."/>
            <person name="Stange-Thomann N."/>
            <person name="Mauceli E."/>
            <person name="Bouneau L."/>
            <person name="Fischer C."/>
            <person name="Ozouf-Costaz C."/>
            <person name="Bernot A."/>
            <person name="Nicaud S."/>
            <person name="Jaffe D."/>
            <person name="Fisher S."/>
            <person name="Lutfalla G."/>
            <person name="Dossat C."/>
            <person name="Segurens B."/>
            <person name="Dasilva C."/>
            <person name="Salanoubat M."/>
            <person name="Levy M."/>
            <person name="Boudet N."/>
            <person name="Castellano S."/>
            <person name="Anthouard V."/>
            <person name="Jubin C."/>
            <person name="Castelli V."/>
            <person name="Katinka M."/>
            <person name="Vacherie B."/>
            <person name="Biemont C."/>
            <person name="Skalli Z."/>
            <person name="Cattolico L."/>
            <person name="Poulain J."/>
            <person name="De Berardinis V."/>
            <person name="Cruaud C."/>
            <person name="Duprat S."/>
            <person name="Brottier P."/>
            <person name="Coutanceau J.-P."/>
            <person name="Gouzy J."/>
            <person name="Parra G."/>
            <person name="Lardier G."/>
            <person name="Chapple C."/>
            <person name="McKernan K.J."/>
            <person name="McEwan P."/>
            <person name="Bosak S."/>
            <person name="Kellis M."/>
            <person name="Volff J.-N."/>
            <person name="Guigo R."/>
            <person name="Zody M.C."/>
            <person name="Mesirov J."/>
            <person name="Lindblad-Toh K."/>
            <person name="Birren B."/>
            <person name="Nusbaum C."/>
            <person name="Kahn D."/>
            <person name="Robinson-Rechavi M."/>
            <person name="Laudet V."/>
            <person name="Schachter V."/>
            <person name="Quetier F."/>
            <person name="Saurin W."/>
            <person name="Scarpelli C."/>
            <person name="Wincker P."/>
            <person name="Lander E.S."/>
            <person name="Weissenbach J."/>
            <person name="Roest Crollius H."/>
        </authorList>
    </citation>
    <scope>NUCLEOTIDE SEQUENCE [LARGE SCALE GENOMIC DNA]</scope>
</reference>
<feature type="region of interest" description="Disordered" evidence="1">
    <location>
        <begin position="125"/>
        <end position="184"/>
    </location>
</feature>
<evidence type="ECO:0000256" key="1">
    <source>
        <dbReference type="SAM" id="MobiDB-lite"/>
    </source>
</evidence>
<accession>Q4S9Y1</accession>
<gene>
    <name evidence="2" type="ORF">GSTENG00021695001</name>
</gene>
<protein>
    <submittedName>
        <fullName evidence="2">(spotted green pufferfish) hypothetical protein</fullName>
    </submittedName>
</protein>
<name>Q4S9Y1_TETNG</name>
<comment type="caution">
    <text evidence="2">The sequence shown here is derived from an EMBL/GenBank/DDBJ whole genome shotgun (WGS) entry which is preliminary data.</text>
</comment>
<dbReference type="OrthoDB" id="10418320at2759"/>
<dbReference type="EMBL" id="CAAE01014693">
    <property type="protein sequence ID" value="CAG02551.1"/>
    <property type="molecule type" value="Genomic_DNA"/>
</dbReference>
<dbReference type="KEGG" id="tng:GSTEN00021695G001"/>
<reference evidence="2" key="2">
    <citation type="submission" date="2004-02" db="EMBL/GenBank/DDBJ databases">
        <authorList>
            <consortium name="Genoscope"/>
            <consortium name="Whitehead Institute Centre for Genome Research"/>
        </authorList>
    </citation>
    <scope>NUCLEOTIDE SEQUENCE</scope>
</reference>